<dbReference type="GO" id="GO:0016803">
    <property type="term" value="F:ether hydrolase activity"/>
    <property type="evidence" value="ECO:0007669"/>
    <property type="project" value="TreeGrafter"/>
</dbReference>
<dbReference type="InterPro" id="IPR005488">
    <property type="entry name" value="Etherase_MurQ"/>
</dbReference>
<dbReference type="GO" id="GO:0009254">
    <property type="term" value="P:peptidoglycan turnover"/>
    <property type="evidence" value="ECO:0007669"/>
    <property type="project" value="TreeGrafter"/>
</dbReference>
<comment type="similarity">
    <text evidence="7 12">Belongs to the GCKR-like family. MurNAc-6-P etherase subfamily.</text>
</comment>
<dbReference type="GO" id="GO:0097367">
    <property type="term" value="F:carbohydrate derivative binding"/>
    <property type="evidence" value="ECO:0007669"/>
    <property type="project" value="InterPro"/>
</dbReference>
<feature type="active site" description="Proton donor" evidence="12">
    <location>
        <position position="82"/>
    </location>
</feature>
<dbReference type="GO" id="GO:0046348">
    <property type="term" value="P:amino sugar catabolic process"/>
    <property type="evidence" value="ECO:0007669"/>
    <property type="project" value="InterPro"/>
</dbReference>
<dbReference type="Pfam" id="PF22645">
    <property type="entry name" value="GKRP_SIS_N"/>
    <property type="match status" value="1"/>
</dbReference>
<dbReference type="PANTHER" id="PTHR10088">
    <property type="entry name" value="GLUCOKINASE REGULATORY PROTEIN"/>
    <property type="match status" value="1"/>
</dbReference>
<evidence type="ECO:0000256" key="11">
    <source>
        <dbReference type="ARBA" id="ARBA00084049"/>
    </source>
</evidence>
<proteinExistence type="inferred from homology"/>
<dbReference type="CDD" id="cd05007">
    <property type="entry name" value="SIS_Etherase"/>
    <property type="match status" value="1"/>
</dbReference>
<dbReference type="FunFam" id="1.10.8.1080:FF:000001">
    <property type="entry name" value="N-acetylmuramic acid 6-phosphate etherase"/>
    <property type="match status" value="1"/>
</dbReference>
<evidence type="ECO:0000256" key="10">
    <source>
        <dbReference type="ARBA" id="ARBA00077905"/>
    </source>
</evidence>
<dbReference type="Proteomes" id="UP000319756">
    <property type="component" value="Chromosome"/>
</dbReference>
<feature type="domain" description="SIS" evidence="13">
    <location>
        <begin position="54"/>
        <end position="217"/>
    </location>
</feature>
<accession>A0A514LIM1</accession>
<keyword evidence="2 12" id="KW-0456">Lyase</keyword>
<dbReference type="NCBIfam" id="NF003915">
    <property type="entry name" value="PRK05441.1"/>
    <property type="match status" value="1"/>
</dbReference>
<feature type="active site" evidence="12">
    <location>
        <position position="113"/>
    </location>
</feature>
<dbReference type="SUPFAM" id="SSF53697">
    <property type="entry name" value="SIS domain"/>
    <property type="match status" value="1"/>
</dbReference>
<reference evidence="15" key="1">
    <citation type="submission" date="2019-01" db="EMBL/GenBank/DDBJ databases">
        <title>Genomic analysis of Salicibibacter sp. NKC3-5.</title>
        <authorList>
            <person name="Oh Y.J."/>
        </authorList>
    </citation>
    <scope>NUCLEOTIDE SEQUENCE [LARGE SCALE GENOMIC DNA]</scope>
    <source>
        <strain evidence="15">NKC3-5</strain>
    </source>
</reference>
<evidence type="ECO:0000259" key="13">
    <source>
        <dbReference type="PROSITE" id="PS51464"/>
    </source>
</evidence>
<dbReference type="InterPro" id="IPR046348">
    <property type="entry name" value="SIS_dom_sf"/>
</dbReference>
<sequence length="298" mass="31829">MLNRLETEKRNPKSKHLDEMPVYEVLQKMNEEDQYVTEAVRKVLPAITPLVEAVTKSLRTQGRLIYVGAGTSGRLGLLDAVECRPTFGVPSSTVIGQMAGGEAAFTEAKEGAEDSREAGELDLINLSLTANDVVVGLAASGRTPYVVGALQYARSRGAVTGSVACNRSAVISAHADHPIEVNTGAEVLTGSTRLKAGTAQKLVLNMISTVSMVGTGKVYENLMVDVRPTNEKLYKRSHRIIMEATGADEETAVAAFEEAGQHVKTAIVMILADVSEKDARQMLAQSDGFIKKAVRGGD</sequence>
<dbReference type="GO" id="GO:0016835">
    <property type="term" value="F:carbon-oxygen lyase activity"/>
    <property type="evidence" value="ECO:0007669"/>
    <property type="project" value="UniProtKB-UniRule"/>
</dbReference>
<dbReference type="EMBL" id="CP035485">
    <property type="protein sequence ID" value="QDI91699.1"/>
    <property type="molecule type" value="Genomic_DNA"/>
</dbReference>
<dbReference type="FunFam" id="3.40.50.10490:FF:000014">
    <property type="entry name" value="N-acetylmuramic acid 6-phosphate etherase"/>
    <property type="match status" value="1"/>
</dbReference>
<dbReference type="HAMAP" id="MF_00068">
    <property type="entry name" value="MurQ"/>
    <property type="match status" value="1"/>
</dbReference>
<dbReference type="InterPro" id="IPR040190">
    <property type="entry name" value="MURQ/GCKR"/>
</dbReference>
<dbReference type="GO" id="GO:0097173">
    <property type="term" value="P:N-acetylmuramic acid catabolic process"/>
    <property type="evidence" value="ECO:0007669"/>
    <property type="project" value="UniProtKB-UniPathway"/>
</dbReference>
<dbReference type="InterPro" id="IPR005486">
    <property type="entry name" value="Glucokinase_regulatory_CS"/>
</dbReference>
<comment type="catalytic activity">
    <reaction evidence="4 12">
        <text>N-acetyl-D-muramate 6-phosphate + H2O = N-acetyl-D-glucosamine 6-phosphate + (R)-lactate</text>
        <dbReference type="Rhea" id="RHEA:26410"/>
        <dbReference type="ChEBI" id="CHEBI:15377"/>
        <dbReference type="ChEBI" id="CHEBI:16004"/>
        <dbReference type="ChEBI" id="CHEBI:57513"/>
        <dbReference type="ChEBI" id="CHEBI:58722"/>
        <dbReference type="EC" id="4.2.1.126"/>
    </reaction>
</comment>
<dbReference type="PROSITE" id="PS51464">
    <property type="entry name" value="SIS"/>
    <property type="match status" value="1"/>
</dbReference>
<evidence type="ECO:0000313" key="15">
    <source>
        <dbReference type="Proteomes" id="UP000319756"/>
    </source>
</evidence>
<keyword evidence="15" id="KW-1185">Reference proteome</keyword>
<gene>
    <name evidence="12 14" type="primary">murQ</name>
    <name evidence="14" type="ORF">EPH95_11385</name>
</gene>
<dbReference type="EC" id="4.2.1.126" evidence="8 12"/>
<evidence type="ECO:0000256" key="8">
    <source>
        <dbReference type="ARBA" id="ARBA00067056"/>
    </source>
</evidence>
<dbReference type="Gene3D" id="1.10.8.1080">
    <property type="match status" value="1"/>
</dbReference>
<dbReference type="Gene3D" id="3.40.50.10490">
    <property type="entry name" value="Glucose-6-phosphate isomerase like protein, domain 1"/>
    <property type="match status" value="1"/>
</dbReference>
<evidence type="ECO:0000256" key="1">
    <source>
        <dbReference type="ARBA" id="ARBA00011738"/>
    </source>
</evidence>
<evidence type="ECO:0000256" key="7">
    <source>
        <dbReference type="ARBA" id="ARBA00061234"/>
    </source>
</evidence>
<dbReference type="PROSITE" id="PS01272">
    <property type="entry name" value="GCKR"/>
    <property type="match status" value="1"/>
</dbReference>
<dbReference type="PANTHER" id="PTHR10088:SF4">
    <property type="entry name" value="GLUCOKINASE REGULATORY PROTEIN"/>
    <property type="match status" value="1"/>
</dbReference>
<dbReference type="InterPro" id="IPR001347">
    <property type="entry name" value="SIS_dom"/>
</dbReference>
<comment type="function">
    <text evidence="12">Specifically catalyzes the cleavage of the D-lactyl ether substituent of MurNAc 6-phosphate, producing GlcNAc 6-phosphate and D-lactate.</text>
</comment>
<protein>
    <recommendedName>
        <fullName evidence="9 12">N-acetylmuramic acid 6-phosphate etherase</fullName>
        <shortName evidence="12">MurNAc-6-P etherase</shortName>
        <ecNumber evidence="8 12">4.2.1.126</ecNumber>
    </recommendedName>
    <alternativeName>
        <fullName evidence="11 12">N-acetylmuramic acid 6-phosphate hydrolase</fullName>
    </alternativeName>
    <alternativeName>
        <fullName evidence="10 12">N-acetylmuramic acid 6-phosphate lyase</fullName>
    </alternativeName>
</protein>
<dbReference type="AlphaFoldDB" id="A0A514LIM1"/>
<dbReference type="NCBIfam" id="TIGR00274">
    <property type="entry name" value="N-acetylmuramic acid 6-phosphate etherase"/>
    <property type="match status" value="1"/>
</dbReference>
<dbReference type="KEGG" id="sale:EPH95_11385"/>
<dbReference type="RefSeq" id="WP_142090080.1">
    <property type="nucleotide sequence ID" value="NZ_CP035485.1"/>
</dbReference>
<comment type="subunit">
    <text evidence="1 12">Homodimer.</text>
</comment>
<evidence type="ECO:0000256" key="2">
    <source>
        <dbReference type="ARBA" id="ARBA00023239"/>
    </source>
</evidence>
<dbReference type="OrthoDB" id="9813395at2"/>
<evidence type="ECO:0000313" key="14">
    <source>
        <dbReference type="EMBL" id="QDI91699.1"/>
    </source>
</evidence>
<evidence type="ECO:0000256" key="5">
    <source>
        <dbReference type="ARBA" id="ARBA00060595"/>
    </source>
</evidence>
<organism evidence="14 15">
    <name type="scientific">Salicibibacter halophilus</name>
    <dbReference type="NCBI Taxonomy" id="2502791"/>
    <lineage>
        <taxon>Bacteria</taxon>
        <taxon>Bacillati</taxon>
        <taxon>Bacillota</taxon>
        <taxon>Bacilli</taxon>
        <taxon>Bacillales</taxon>
        <taxon>Bacillaceae</taxon>
        <taxon>Salicibibacter</taxon>
    </lineage>
</organism>
<evidence type="ECO:0000256" key="3">
    <source>
        <dbReference type="ARBA" id="ARBA00023277"/>
    </source>
</evidence>
<dbReference type="NCBIfam" id="NF009222">
    <property type="entry name" value="PRK12570.1"/>
    <property type="match status" value="1"/>
</dbReference>
<evidence type="ECO:0000256" key="6">
    <source>
        <dbReference type="ARBA" id="ARBA00060672"/>
    </source>
</evidence>
<dbReference type="UniPathway" id="UPA00342"/>
<comment type="pathway">
    <text evidence="5">Amino-sugar metabolism; 1,6-anhydro-N-acetylmuramate degradation.</text>
</comment>
<evidence type="ECO:0000256" key="12">
    <source>
        <dbReference type="HAMAP-Rule" id="MF_00068"/>
    </source>
</evidence>
<name>A0A514LIM1_9BACI</name>
<evidence type="ECO:0000256" key="4">
    <source>
        <dbReference type="ARBA" id="ARBA00051747"/>
    </source>
</evidence>
<comment type="pathway">
    <text evidence="12">Amino-sugar metabolism; N-acetylmuramate degradation.</text>
</comment>
<comment type="miscellaneous">
    <text evidence="12">A lyase-type mechanism (elimination/hydration) is suggested for the cleavage of the lactyl ether bond of MurNAc 6-phosphate, with the formation of an alpha,beta-unsaturated aldehyde intermediate with (E)-stereochemistry, followed by the syn addition of water to give product.</text>
</comment>
<evidence type="ECO:0000256" key="9">
    <source>
        <dbReference type="ARBA" id="ARBA00070061"/>
    </source>
</evidence>
<keyword evidence="3 12" id="KW-0119">Carbohydrate metabolism</keyword>
<comment type="pathway">
    <text evidence="6">Cell wall biogenesis.</text>
</comment>